<accession>A0A1B9F7J2</accession>
<protein>
    <recommendedName>
        <fullName evidence="4 11">3-oxoacyl-[acyl-carrier-protein] synthase 2</fullName>
        <ecNumber evidence="3 11">2.3.1.179</ecNumber>
    </recommendedName>
</protein>
<comment type="catalytic activity">
    <reaction evidence="11">
        <text>a fatty acyl-[ACP] + malonyl-[ACP] + H(+) = a 3-oxoacyl-[ACP] + holo-[ACP] + CO2</text>
        <dbReference type="Rhea" id="RHEA:22836"/>
        <dbReference type="Rhea" id="RHEA-COMP:9623"/>
        <dbReference type="Rhea" id="RHEA-COMP:9685"/>
        <dbReference type="Rhea" id="RHEA-COMP:9916"/>
        <dbReference type="Rhea" id="RHEA-COMP:14125"/>
        <dbReference type="ChEBI" id="CHEBI:15378"/>
        <dbReference type="ChEBI" id="CHEBI:16526"/>
        <dbReference type="ChEBI" id="CHEBI:64479"/>
        <dbReference type="ChEBI" id="CHEBI:78449"/>
        <dbReference type="ChEBI" id="CHEBI:78776"/>
        <dbReference type="ChEBI" id="CHEBI:138651"/>
    </reaction>
</comment>
<dbReference type="NCBIfam" id="NF005589">
    <property type="entry name" value="PRK07314.1"/>
    <property type="match status" value="1"/>
</dbReference>
<dbReference type="AlphaFoldDB" id="A0A1B9F7J2"/>
<comment type="caution">
    <text evidence="15">The sequence shown here is derived from an EMBL/GenBank/DDBJ whole genome shotgun (WGS) entry which is preliminary data.</text>
</comment>
<keyword evidence="9 11" id="KW-0275">Fatty acid biosynthesis</keyword>
<evidence type="ECO:0000259" key="14">
    <source>
        <dbReference type="PROSITE" id="PS52004"/>
    </source>
</evidence>
<dbReference type="NCBIfam" id="TIGR03150">
    <property type="entry name" value="fabF"/>
    <property type="match status" value="1"/>
</dbReference>
<evidence type="ECO:0000256" key="5">
    <source>
        <dbReference type="ARBA" id="ARBA00022516"/>
    </source>
</evidence>
<dbReference type="InterPro" id="IPR018201">
    <property type="entry name" value="Ketoacyl_synth_AS"/>
</dbReference>
<dbReference type="EMBL" id="MAGO01000003">
    <property type="protein sequence ID" value="OCC15909.1"/>
    <property type="molecule type" value="Genomic_DNA"/>
</dbReference>
<dbReference type="Pfam" id="PF00109">
    <property type="entry name" value="ketoacyl-synt"/>
    <property type="match status" value="1"/>
</dbReference>
<dbReference type="GO" id="GO:0006633">
    <property type="term" value="P:fatty acid biosynthetic process"/>
    <property type="evidence" value="ECO:0007669"/>
    <property type="project" value="UniProtKB-UniRule"/>
</dbReference>
<evidence type="ECO:0000256" key="1">
    <source>
        <dbReference type="ARBA" id="ARBA00005194"/>
    </source>
</evidence>
<organism evidence="15 16">
    <name type="scientific">Dissulfuribacter thermophilus</name>
    <dbReference type="NCBI Taxonomy" id="1156395"/>
    <lineage>
        <taxon>Bacteria</taxon>
        <taxon>Pseudomonadati</taxon>
        <taxon>Thermodesulfobacteriota</taxon>
        <taxon>Dissulfuribacteria</taxon>
        <taxon>Dissulfuribacterales</taxon>
        <taxon>Dissulfuribacteraceae</taxon>
        <taxon>Dissulfuribacter</taxon>
    </lineage>
</organism>
<dbReference type="InterPro" id="IPR016039">
    <property type="entry name" value="Thiolase-like"/>
</dbReference>
<keyword evidence="7" id="KW-0276">Fatty acid metabolism</keyword>
<comment type="function">
    <text evidence="11">Involved in the type II fatty acid elongation cycle. Catalyzes the elongation of a wide range of acyl-ACP by the addition of two carbons from malonyl-ACP to an acyl acceptor. Can efficiently catalyze the conversion of palmitoleoyl-ACP (cis-hexadec-9-enoyl-ACP) to cis-vaccenoyl-ACP (cis-octadec-11-enoyl-ACP), an essential step in the thermal regulation of fatty acid composition.</text>
</comment>
<dbReference type="GO" id="GO:0005829">
    <property type="term" value="C:cytosol"/>
    <property type="evidence" value="ECO:0007669"/>
    <property type="project" value="TreeGrafter"/>
</dbReference>
<dbReference type="PANTHER" id="PTHR11712:SF336">
    <property type="entry name" value="3-OXOACYL-[ACYL-CARRIER-PROTEIN] SYNTHASE, MITOCHONDRIAL"/>
    <property type="match status" value="1"/>
</dbReference>
<dbReference type="NCBIfam" id="NF004970">
    <property type="entry name" value="PRK06333.1"/>
    <property type="match status" value="1"/>
</dbReference>
<keyword evidence="5 11" id="KW-0444">Lipid biosynthesis</keyword>
<comment type="similarity">
    <text evidence="2 11 13">Belongs to the thiolase-like superfamily. Beta-ketoacyl-ACP synthases family.</text>
</comment>
<dbReference type="RefSeq" id="WP_067616641.1">
    <property type="nucleotide sequence ID" value="NZ_MAGO01000003.1"/>
</dbReference>
<dbReference type="Gene3D" id="3.40.47.10">
    <property type="match status" value="1"/>
</dbReference>
<evidence type="ECO:0000256" key="4">
    <source>
        <dbReference type="ARBA" id="ARBA00014657"/>
    </source>
</evidence>
<dbReference type="PROSITE" id="PS52004">
    <property type="entry name" value="KS3_2"/>
    <property type="match status" value="1"/>
</dbReference>
<feature type="domain" description="Ketosynthase family 3 (KS3)" evidence="14">
    <location>
        <begin position="11"/>
        <end position="419"/>
    </location>
</feature>
<comment type="pathway">
    <text evidence="1 11">Lipid metabolism; fatty acid biosynthesis.</text>
</comment>
<dbReference type="InterPro" id="IPR017568">
    <property type="entry name" value="3-oxoacyl-ACP_synth-2"/>
</dbReference>
<keyword evidence="6 11" id="KW-0808">Transferase</keyword>
<evidence type="ECO:0000256" key="12">
    <source>
        <dbReference type="PIRSR" id="PIRSR000447-1"/>
    </source>
</evidence>
<feature type="active site" description="For beta-ketoacyl synthase activity" evidence="12">
    <location>
        <position position="172"/>
    </location>
</feature>
<dbReference type="PATRIC" id="fig|1156395.6.peg.847"/>
<evidence type="ECO:0000256" key="9">
    <source>
        <dbReference type="ARBA" id="ARBA00023160"/>
    </source>
</evidence>
<evidence type="ECO:0000313" key="16">
    <source>
        <dbReference type="Proteomes" id="UP000093080"/>
    </source>
</evidence>
<dbReference type="SUPFAM" id="SSF53901">
    <property type="entry name" value="Thiolase-like"/>
    <property type="match status" value="2"/>
</dbReference>
<evidence type="ECO:0000256" key="2">
    <source>
        <dbReference type="ARBA" id="ARBA00008467"/>
    </source>
</evidence>
<evidence type="ECO:0000256" key="11">
    <source>
        <dbReference type="PIRNR" id="PIRNR000447"/>
    </source>
</evidence>
<dbReference type="PIRSF" id="PIRSF000447">
    <property type="entry name" value="KAS_II"/>
    <property type="match status" value="1"/>
</dbReference>
<keyword evidence="10 11" id="KW-0012">Acyltransferase</keyword>
<keyword evidence="16" id="KW-1185">Reference proteome</keyword>
<keyword evidence="8" id="KW-0443">Lipid metabolism</keyword>
<evidence type="ECO:0000256" key="7">
    <source>
        <dbReference type="ARBA" id="ARBA00022832"/>
    </source>
</evidence>
<dbReference type="InterPro" id="IPR000794">
    <property type="entry name" value="Beta-ketoacyl_synthase"/>
</dbReference>
<dbReference type="GO" id="GO:0004315">
    <property type="term" value="F:3-oxoacyl-[acyl-carrier-protein] synthase activity"/>
    <property type="evidence" value="ECO:0007669"/>
    <property type="project" value="UniProtKB-UniRule"/>
</dbReference>
<dbReference type="FunFam" id="3.40.47.10:FF:000009">
    <property type="entry name" value="3-oxoacyl-[acyl-carrier-protein] synthase 2"/>
    <property type="match status" value="1"/>
</dbReference>
<evidence type="ECO:0000256" key="10">
    <source>
        <dbReference type="ARBA" id="ARBA00023315"/>
    </source>
</evidence>
<dbReference type="UniPathway" id="UPA00094"/>
<dbReference type="PROSITE" id="PS00606">
    <property type="entry name" value="KS3_1"/>
    <property type="match status" value="1"/>
</dbReference>
<dbReference type="SMART" id="SM00825">
    <property type="entry name" value="PKS_KS"/>
    <property type="match status" value="1"/>
</dbReference>
<evidence type="ECO:0000256" key="3">
    <source>
        <dbReference type="ARBA" id="ARBA00012356"/>
    </source>
</evidence>
<dbReference type="Proteomes" id="UP000093080">
    <property type="component" value="Unassembled WGS sequence"/>
</dbReference>
<dbReference type="InterPro" id="IPR020841">
    <property type="entry name" value="PKS_Beta-ketoAc_synthase_dom"/>
</dbReference>
<name>A0A1B9F7J2_9BACT</name>
<comment type="catalytic activity">
    <reaction evidence="11">
        <text>(9Z)-hexadecenoyl-[ACP] + malonyl-[ACP] + H(+) = 3-oxo-(11Z)-octadecenoyl-[ACP] + holo-[ACP] + CO2</text>
        <dbReference type="Rhea" id="RHEA:55040"/>
        <dbReference type="Rhea" id="RHEA-COMP:9623"/>
        <dbReference type="Rhea" id="RHEA-COMP:9685"/>
        <dbReference type="Rhea" id="RHEA-COMP:10800"/>
        <dbReference type="Rhea" id="RHEA-COMP:14074"/>
        <dbReference type="ChEBI" id="CHEBI:15378"/>
        <dbReference type="ChEBI" id="CHEBI:16526"/>
        <dbReference type="ChEBI" id="CHEBI:64479"/>
        <dbReference type="ChEBI" id="CHEBI:78449"/>
        <dbReference type="ChEBI" id="CHEBI:83989"/>
        <dbReference type="ChEBI" id="CHEBI:138538"/>
        <dbReference type="EC" id="2.3.1.179"/>
    </reaction>
</comment>
<dbReference type="PANTHER" id="PTHR11712">
    <property type="entry name" value="POLYKETIDE SYNTHASE-RELATED"/>
    <property type="match status" value="1"/>
</dbReference>
<sequence length="422" mass="44712">MGAGNNAKQGRRRVVVTGLGILSPVGIGVEENWENITQGRSGIGPVTRFDCSSYPSRIAGEIKDFQPSDFMPEKLIKRLDPFVRIAVAGAVMAVEDSGLKITPQNAQRVGVITGVGLGGLGTIEHYRDVLVNRGPKRVSPFFIPMAIPNMASGQISIMFGAKGPNTVVCTACAAGTHAIGEAFRTIQRGDADCMITGGCESVITPLAFAGFSALKALSTRNDEPEKASRPFDKDRDGFVIGEGAGILVLEELEHALSRGARIHAEVLGYGLTGDAYHMTAPPEDGEGAANCMEMALSDAGLEPKDIDYINAHGTSTPLNDIVETRAIKKVFGEHAYSVPVSSTKSMTGHLLGGTGGIEAVYSVLTIESGIIPPTINLEATEPEMDLDYVPNVARRQEVQRVMSNSFGFGGTNAVIIFGKYQD</sequence>
<evidence type="ECO:0000313" key="15">
    <source>
        <dbReference type="EMBL" id="OCC15909.1"/>
    </source>
</evidence>
<dbReference type="CDD" id="cd00834">
    <property type="entry name" value="KAS_I_II"/>
    <property type="match status" value="1"/>
</dbReference>
<dbReference type="EC" id="2.3.1.179" evidence="3 11"/>
<dbReference type="STRING" id="1156395.DBT_0834"/>
<reference evidence="15 16" key="1">
    <citation type="submission" date="2016-06" db="EMBL/GenBank/DDBJ databases">
        <title>Respiratory ammonification of nitrate coupled to the oxidation of elemental sulfur in deep-sea autotrophic thermophilic bacteria.</title>
        <authorList>
            <person name="Slobodkina G.B."/>
            <person name="Mardanov A.V."/>
            <person name="Ravin N.V."/>
            <person name="Frolova A.A."/>
            <person name="Viryasiv M.B."/>
            <person name="Chernyh N.A."/>
            <person name="Bonch-Osmolovskaya E.A."/>
            <person name="Slobodkin A.I."/>
        </authorList>
    </citation>
    <scope>NUCLEOTIDE SEQUENCE [LARGE SCALE GENOMIC DNA]</scope>
    <source>
        <strain evidence="15 16">S69</strain>
    </source>
</reference>
<evidence type="ECO:0000256" key="6">
    <source>
        <dbReference type="ARBA" id="ARBA00022679"/>
    </source>
</evidence>
<evidence type="ECO:0000256" key="8">
    <source>
        <dbReference type="ARBA" id="ARBA00023098"/>
    </source>
</evidence>
<dbReference type="OrthoDB" id="9816204at2"/>
<dbReference type="InterPro" id="IPR014030">
    <property type="entry name" value="Ketoacyl_synth_N"/>
</dbReference>
<dbReference type="InterPro" id="IPR014031">
    <property type="entry name" value="Ketoacyl_synth_C"/>
</dbReference>
<proteinExistence type="inferred from homology"/>
<evidence type="ECO:0000256" key="13">
    <source>
        <dbReference type="RuleBase" id="RU003694"/>
    </source>
</evidence>
<dbReference type="Pfam" id="PF02801">
    <property type="entry name" value="Ketoacyl-synt_C"/>
    <property type="match status" value="1"/>
</dbReference>
<gene>
    <name evidence="15" type="ORF">DBT_0834</name>
</gene>